<dbReference type="Pfam" id="PF00012">
    <property type="entry name" value="HSP70"/>
    <property type="match status" value="1"/>
</dbReference>
<dbReference type="OrthoDB" id="2963168at2759"/>
<comment type="caution">
    <text evidence="3">The sequence shown here is derived from an EMBL/GenBank/DDBJ whole genome shotgun (WGS) entry which is preliminary data.</text>
</comment>
<evidence type="ECO:0000313" key="3">
    <source>
        <dbReference type="EMBL" id="RIA82724.1"/>
    </source>
</evidence>
<dbReference type="AlphaFoldDB" id="A0A397SJL5"/>
<dbReference type="Gene3D" id="3.90.640.10">
    <property type="entry name" value="Actin, Chain A, domain 4"/>
    <property type="match status" value="1"/>
</dbReference>
<reference evidence="3 4" key="1">
    <citation type="submission" date="2018-06" db="EMBL/GenBank/DDBJ databases">
        <title>Comparative genomics reveals the genomic features of Rhizophagus irregularis, R. cerebriforme, R. diaphanum and Gigaspora rosea, and their symbiotic lifestyle signature.</title>
        <authorList>
            <person name="Morin E."/>
            <person name="San Clemente H."/>
            <person name="Chen E.C.H."/>
            <person name="De La Providencia I."/>
            <person name="Hainaut M."/>
            <person name="Kuo A."/>
            <person name="Kohler A."/>
            <person name="Murat C."/>
            <person name="Tang N."/>
            <person name="Roy S."/>
            <person name="Loubradou J."/>
            <person name="Henrissat B."/>
            <person name="Grigoriev I.V."/>
            <person name="Corradi N."/>
            <person name="Roux C."/>
            <person name="Martin F.M."/>
        </authorList>
    </citation>
    <scope>NUCLEOTIDE SEQUENCE [LARGE SCALE GENOMIC DNA]</scope>
    <source>
        <strain evidence="3 4">DAOM 227022</strain>
    </source>
</reference>
<dbReference type="InterPro" id="IPR043129">
    <property type="entry name" value="ATPase_NBD"/>
</dbReference>
<dbReference type="GO" id="GO:0140662">
    <property type="term" value="F:ATP-dependent protein folding chaperone"/>
    <property type="evidence" value="ECO:0007669"/>
    <property type="project" value="InterPro"/>
</dbReference>
<dbReference type="SUPFAM" id="SSF53067">
    <property type="entry name" value="Actin-like ATPase domain"/>
    <property type="match status" value="2"/>
</dbReference>
<keyword evidence="1" id="KW-0547">Nucleotide-binding</keyword>
<protein>
    <recommendedName>
        <fullName evidence="5">Actin-like ATPase domain-containing protein</fullName>
    </recommendedName>
</protein>
<organism evidence="3 4">
    <name type="scientific">Glomus cerebriforme</name>
    <dbReference type="NCBI Taxonomy" id="658196"/>
    <lineage>
        <taxon>Eukaryota</taxon>
        <taxon>Fungi</taxon>
        <taxon>Fungi incertae sedis</taxon>
        <taxon>Mucoromycota</taxon>
        <taxon>Glomeromycotina</taxon>
        <taxon>Glomeromycetes</taxon>
        <taxon>Glomerales</taxon>
        <taxon>Glomeraceae</taxon>
        <taxon>Glomus</taxon>
    </lineage>
</organism>
<sequence>MSSTNDIRVITAIDFGTTYSGFACAHKNSPEDIYVQDFEGSLKTPTVLKYDKNFNVLSWGIPALADRTIRKIKNIDDINEMKPVERFKLHLGNIEEKPYLPEGLNYKKAITDYLCEIGKMMKTYVKDKYKFLDFFDQVIIILTVPAEFDNNAISIMRECAFNAGLTDSRSSRNLKFTTEPEAAAIHCMNFLSGNEIKSGDSFMIVDCGGGTVDLTTRQLLVGNTLGEITERTGDYCGSSYVDMEFIKFLERKVGKSTIEILKKNHYRQLQYLIQEFCKRIKLPFTGDDLQISEIDLEELCPVLKQYCKGNALEEMEELEWIIDLSFEDVKVMFDPIVAKIIQLIRNQLNSNNKCSAIILVGGFSESKYLQRRIRQEFEHQLKNISVPVYPMVAVVKGAIQFGIKEHVITSRILKWTYGTDIVRAWEPEDPSSKKLPNGMVKAFHKLAERGAQLTSRDTITTTFKPYSLFQRKVSFNVYVTSESDAKYCDDDDVRLLNRWEIDIPILDDFDDQTILFTLNFSTIEILAIAENQKTGDKYQVKFNYD</sequence>
<evidence type="ECO:0000256" key="2">
    <source>
        <dbReference type="ARBA" id="ARBA00022840"/>
    </source>
</evidence>
<dbReference type="Proteomes" id="UP000265703">
    <property type="component" value="Unassembled WGS sequence"/>
</dbReference>
<dbReference type="PANTHER" id="PTHR14187:SF5">
    <property type="entry name" value="HEAT SHOCK 70 KDA PROTEIN 12A"/>
    <property type="match status" value="1"/>
</dbReference>
<keyword evidence="4" id="KW-1185">Reference proteome</keyword>
<dbReference type="PRINTS" id="PR00301">
    <property type="entry name" value="HEATSHOCK70"/>
</dbReference>
<dbReference type="CDD" id="cd10229">
    <property type="entry name" value="ASKHA_NBD_HSP70_HSPA12"/>
    <property type="match status" value="1"/>
</dbReference>
<dbReference type="STRING" id="658196.A0A397SJL5"/>
<name>A0A397SJL5_9GLOM</name>
<gene>
    <name evidence="3" type="ORF">C1645_834921</name>
</gene>
<evidence type="ECO:0000313" key="4">
    <source>
        <dbReference type="Proteomes" id="UP000265703"/>
    </source>
</evidence>
<evidence type="ECO:0000256" key="1">
    <source>
        <dbReference type="ARBA" id="ARBA00022741"/>
    </source>
</evidence>
<dbReference type="EMBL" id="QKYT01000637">
    <property type="protein sequence ID" value="RIA82724.1"/>
    <property type="molecule type" value="Genomic_DNA"/>
</dbReference>
<accession>A0A397SJL5</accession>
<dbReference type="Gene3D" id="3.30.420.40">
    <property type="match status" value="2"/>
</dbReference>
<proteinExistence type="predicted"/>
<evidence type="ECO:0008006" key="5">
    <source>
        <dbReference type="Google" id="ProtNLM"/>
    </source>
</evidence>
<dbReference type="InterPro" id="IPR013126">
    <property type="entry name" value="Hsp_70_fam"/>
</dbReference>
<keyword evidence="2" id="KW-0067">ATP-binding</keyword>
<dbReference type="PANTHER" id="PTHR14187">
    <property type="entry name" value="ALPHA KINASE/ELONGATION FACTOR 2 KINASE"/>
    <property type="match status" value="1"/>
</dbReference>
<dbReference type="GO" id="GO:0005524">
    <property type="term" value="F:ATP binding"/>
    <property type="evidence" value="ECO:0007669"/>
    <property type="project" value="UniProtKB-KW"/>
</dbReference>